<proteinExistence type="inferred from homology"/>
<name>A0ABU0M661_9HYPH</name>
<dbReference type="Gene3D" id="3.40.50.12500">
    <property type="match status" value="1"/>
</dbReference>
<dbReference type="Proteomes" id="UP001223743">
    <property type="component" value="Unassembled WGS sequence"/>
</dbReference>
<evidence type="ECO:0000256" key="1">
    <source>
        <dbReference type="ARBA" id="ARBA00038414"/>
    </source>
</evidence>
<dbReference type="InterPro" id="IPR053714">
    <property type="entry name" value="Iso_Racemase_Enz_sf"/>
</dbReference>
<keyword evidence="3" id="KW-1185">Reference proteome</keyword>
<comment type="caution">
    <text evidence="2">The sequence shown here is derived from an EMBL/GenBank/DDBJ whole genome shotgun (WGS) entry which is preliminary data.</text>
</comment>
<organism evidence="2 3">
    <name type="scientific">Kaistia geumhonensis</name>
    <dbReference type="NCBI Taxonomy" id="410839"/>
    <lineage>
        <taxon>Bacteria</taxon>
        <taxon>Pseudomonadati</taxon>
        <taxon>Pseudomonadota</taxon>
        <taxon>Alphaproteobacteria</taxon>
        <taxon>Hyphomicrobiales</taxon>
        <taxon>Kaistiaceae</taxon>
        <taxon>Kaistia</taxon>
    </lineage>
</organism>
<dbReference type="InterPro" id="IPR015942">
    <property type="entry name" value="Asp/Glu/hydantoin_racemase"/>
</dbReference>
<accession>A0ABU0M661</accession>
<protein>
    <submittedName>
        <fullName evidence="2">Allantoin racemase</fullName>
        <ecNumber evidence="2">5.1.99.3</ecNumber>
    </submittedName>
</protein>
<gene>
    <name evidence="2" type="ORF">QO015_002035</name>
</gene>
<dbReference type="PANTHER" id="PTHR28047">
    <property type="entry name" value="PROTEIN DCG1"/>
    <property type="match status" value="1"/>
</dbReference>
<dbReference type="Pfam" id="PF01177">
    <property type="entry name" value="Asp_Glu_race"/>
    <property type="match status" value="1"/>
</dbReference>
<evidence type="ECO:0000313" key="2">
    <source>
        <dbReference type="EMBL" id="MDQ0516422.1"/>
    </source>
</evidence>
<reference evidence="2 3" key="1">
    <citation type="submission" date="2023-07" db="EMBL/GenBank/DDBJ databases">
        <title>Genomic Encyclopedia of Type Strains, Phase IV (KMG-IV): sequencing the most valuable type-strain genomes for metagenomic binning, comparative biology and taxonomic classification.</title>
        <authorList>
            <person name="Goeker M."/>
        </authorList>
    </citation>
    <scope>NUCLEOTIDE SEQUENCE [LARGE SCALE GENOMIC DNA]</scope>
    <source>
        <strain evidence="2 3">B1-1</strain>
    </source>
</reference>
<dbReference type="EC" id="5.1.99.3" evidence="2"/>
<keyword evidence="2" id="KW-0413">Isomerase</keyword>
<dbReference type="PANTHER" id="PTHR28047:SF5">
    <property type="entry name" value="PROTEIN DCG1"/>
    <property type="match status" value="1"/>
</dbReference>
<dbReference type="InterPro" id="IPR052186">
    <property type="entry name" value="Hydantoin_racemase-like"/>
</dbReference>
<evidence type="ECO:0000313" key="3">
    <source>
        <dbReference type="Proteomes" id="UP001223743"/>
    </source>
</evidence>
<dbReference type="EMBL" id="JAUSWJ010000001">
    <property type="protein sequence ID" value="MDQ0516422.1"/>
    <property type="molecule type" value="Genomic_DNA"/>
</dbReference>
<sequence length="254" mass="25568">MLLSASIAEGSGSMRIQIINPGSAAATRVAAAARTFAGPGTEIAAVTVDDAPASIEGPVEAALALPGILDALVLGAAGGAVAHVIASFDDPGLDAARALARGPVIGIGEAAFHCASLVAGRFTVVTTHVRTVPVLAGNLDRYGLSRRCAGIRAAEVSLLALDDPHSAARDRVSAEIDRAIREDRAEAIVLGMAGMVELARSLAIEHGLPVVEGVSAAVRLAEGLVALGLPTSKIGGWAPPRRKSLPPRLAGAVD</sequence>
<comment type="similarity">
    <text evidence="1">Belongs to the HyuE racemase family.</text>
</comment>
<dbReference type="GO" id="GO:0047653">
    <property type="term" value="F:allantoin racemase activity"/>
    <property type="evidence" value="ECO:0007669"/>
    <property type="project" value="UniProtKB-EC"/>
</dbReference>